<dbReference type="InterPro" id="IPR056367">
    <property type="entry name" value="ASKHA_NBD_ParM_R1-like"/>
</dbReference>
<dbReference type="Pfam" id="PF06406">
    <property type="entry name" value="StbA_N"/>
    <property type="match status" value="1"/>
</dbReference>
<dbReference type="RefSeq" id="WP_122377759.1">
    <property type="nucleotide sequence ID" value="NZ_RBOW01000228.1"/>
</dbReference>
<dbReference type="SUPFAM" id="SSF53067">
    <property type="entry name" value="Actin-like ATPase domain"/>
    <property type="match status" value="2"/>
</dbReference>
<dbReference type="EMBL" id="RBOW01000228">
    <property type="protein sequence ID" value="RMN37393.1"/>
    <property type="molecule type" value="Genomic_DNA"/>
</dbReference>
<protein>
    <submittedName>
        <fullName evidence="3">Uncharacterized protein</fullName>
    </submittedName>
</protein>
<proteinExistence type="predicted"/>
<comment type="caution">
    <text evidence="3">The sequence shown here is derived from an EMBL/GenBank/DDBJ whole genome shotgun (WGS) entry which is preliminary data.</text>
</comment>
<evidence type="ECO:0000313" key="4">
    <source>
        <dbReference type="Proteomes" id="UP000281372"/>
    </source>
</evidence>
<dbReference type="InterPro" id="IPR009440">
    <property type="entry name" value="ParM/StbA_N"/>
</dbReference>
<dbReference type="AlphaFoldDB" id="A0A3M3LRZ4"/>
<dbReference type="Proteomes" id="UP000281372">
    <property type="component" value="Unassembled WGS sequence"/>
</dbReference>
<accession>A0A3M3LRZ4</accession>
<name>A0A3M3LRZ4_PSECA</name>
<feature type="domain" description="Actin homologue MreB-like C-terminal" evidence="2">
    <location>
        <begin position="194"/>
        <end position="328"/>
    </location>
</feature>
<feature type="domain" description="Plasmid segregation protein ParM/StbA N-terminal" evidence="1">
    <location>
        <begin position="16"/>
        <end position="169"/>
    </location>
</feature>
<evidence type="ECO:0000259" key="1">
    <source>
        <dbReference type="Pfam" id="PF06406"/>
    </source>
</evidence>
<dbReference type="Pfam" id="PF21522">
    <property type="entry name" value="MreB-like_C"/>
    <property type="match status" value="1"/>
</dbReference>
<evidence type="ECO:0000313" key="3">
    <source>
        <dbReference type="EMBL" id="RMN37393.1"/>
    </source>
</evidence>
<dbReference type="InterPro" id="IPR043129">
    <property type="entry name" value="ATPase_NBD"/>
</dbReference>
<sequence length="358" mass="39307">MASKEKTPQHFLVADDNGYADHKFAWFGENKEILVGKIASIIQQGGQPLSDTLGNRIGAYAISGQTFICSSAVNAPLEIRTADYPTSVPNRVLVNHGLRTFGLLGKSVALAVTLPFRDFYKEDGTIDNDLRTRTAENFKQNDVEIVDVEGKAEIVEVQVFAEAMSAWFDWAIKDDGSMSKDYESMAEMIGKMLVVDIGGSTTDLACLQLVDGTLAIDHSKSGSKKIGVLDAKEKLGELIRAEMQANGVQGMTGHDSVVPQQLINVVMEKGKVYWAGKEWDFTEQRDKASEEVTDQISSYLRTKAGNTTQYFRILVVGGGALVFQQMLSKVFQNATFSDEFANARGALKYLRDKMSSQA</sequence>
<evidence type="ECO:0000259" key="2">
    <source>
        <dbReference type="Pfam" id="PF21522"/>
    </source>
</evidence>
<gene>
    <name evidence="3" type="ORF">ALQ64_01972</name>
</gene>
<dbReference type="CDD" id="cd24022">
    <property type="entry name" value="ASKHA_NBD_ParM_R1-like"/>
    <property type="match status" value="1"/>
</dbReference>
<dbReference type="InterPro" id="IPR049067">
    <property type="entry name" value="MreB-like_C"/>
</dbReference>
<reference evidence="3 4" key="1">
    <citation type="submission" date="2018-08" db="EMBL/GenBank/DDBJ databases">
        <title>Recombination of ecologically and evolutionarily significant loci maintains genetic cohesion in the Pseudomonas syringae species complex.</title>
        <authorList>
            <person name="Dillon M."/>
            <person name="Thakur S."/>
            <person name="Almeida R.N.D."/>
            <person name="Weir B.S."/>
            <person name="Guttman D.S."/>
        </authorList>
    </citation>
    <scope>NUCLEOTIDE SEQUENCE [LARGE SCALE GENOMIC DNA]</scope>
    <source>
        <strain evidence="3 4">ICMP 2821</strain>
    </source>
</reference>
<organism evidence="3 4">
    <name type="scientific">Pseudomonas cannabina</name>
    <dbReference type="NCBI Taxonomy" id="86840"/>
    <lineage>
        <taxon>Bacteria</taxon>
        <taxon>Pseudomonadati</taxon>
        <taxon>Pseudomonadota</taxon>
        <taxon>Gammaproteobacteria</taxon>
        <taxon>Pseudomonadales</taxon>
        <taxon>Pseudomonadaceae</taxon>
        <taxon>Pseudomonas</taxon>
    </lineage>
</organism>
<dbReference type="Gene3D" id="3.30.420.40">
    <property type="match status" value="2"/>
</dbReference>